<comment type="caution">
    <text evidence="1">The sequence shown here is derived from an EMBL/GenBank/DDBJ whole genome shotgun (WGS) entry which is preliminary data.</text>
</comment>
<dbReference type="EMBL" id="JAUTXU010000069">
    <property type="protein sequence ID" value="KAK3712633.1"/>
    <property type="molecule type" value="Genomic_DNA"/>
</dbReference>
<sequence>MQRYTVTIVTPGTSGQQPVLLVPFQPSAIVTAFIEEIYKRVARQGLNITANTHLATLHLDGATGAIIDCEDVLGDVVTDPKTEKLFAVFPEKQSASAFTDSVAVPGTAGSASENGHDNASSLCVRVVTPATSKIKHTCPVLRVPLTLTIRQLHDRIAEQLKLTAKVDDDAEVFEDNCKLAQQLANDPSLQSSFLVVHGKSVVQRLDLDTATEGNLKSKLRQRFGMNIEDTKKVMLLGAEYPPMDPTAFKKVPVVAICSKKRHVPTHARVDVADETGQRKSRVLDLHTSEQPIHPACMNATLEDSGLHALATDGVVDIYAVERSTAGQNAAAVGKSAIFRSRAHWEPEVVQSDRGIAMFLSSLRVFASLVQDMGREDDRTQDAVLHTFDLLTKFPPALRALNIIIQGKTPTPSESSALSHAVFQILESFVPTEVIDTDRFRVFEGARLLFGFVLDKARTLKLPVEENAALPYLASLQARDLRDHRTNEAVMHPTKTTAGLVETSLFEAFEEGGLLANSNSQPYMVKTDIDVNLARQALLGGGAATEITVYSISTLNQNYRYGDSGNIGAAIDLAELSELSHLAELCGRNKLAVHKPSQLASAVAPCLTFDRNAHLAVYTGEQPCGNPGHSSIMFRPAHGEETIDASVIEQLIAPIILRYESEGSSVFDSLGGAAVRRLQAPDEIIMFCVDCSASMRQATDFAEVNDSDDYSAPSQSSDAQSLVAGEFYNRTSFDDMKERLCEYEGFDDMCAMVADTGERSRRHVTNQVLSILRMMLSSEIVKNAETVENRRNHGRGYYHVRQQVAELERKLNKLKEFWAGLKTYEEPVCDFLIYRATSSSRDIAQRWTWSLGDDVPASTTPLANIPSLEADITDLPHQLRCPISHTLMEDAVTASDLHTYSQVAIAQWFSIRSSSPMTGLALQDTSITSNQAICDEALRWRNGDSITTNREDSDEQPSKRPRSKKLEITFESRVGSFARKISPSTTLKDLYKLAFRGLAARYVRFQLSTEQYGALSPHPTTTVSSRLISDGHKIAVRIPEDDPSNNIPAAAYTRAGDQILVKVYDRAEHMEFGYWVKRDTSQTLASVLWKFWRSKFQNSAHIYVSDRQVWTKMQSSGDDLLTGSPENSTDLLATYLNRTYCFGHLGPEEVYRDSRAPYGIGPYSQPLVLKVKICSPWKPQRDRNQLTRLDVLKQCFEAIVNRMLGFNYKTHIGLVTFATSPQVAMGISHVLENFRRTTANMQAEGDTALWDALALAKDQLVEYGKKYPNAKKRIICISDGEDTKSVTNTAPDICWRLQEASVAVDSMSLGFENHQELKTLSYLLGSYRFQPTTLVNALAICELEPFLSLSERPALVPPRGTPRNRIAFMGHFWRAKREARTTTVTEHVFPPRKEHPNLRDEFVQLTAAASRPVNASGPGSTRSNLRISRLLNEMKSIASSSHSTYDVYVSETDMTFWKVVMSGPDESPYSEGAFMLYIHADEGYPTFAPKARFITKIKHPNVNAHGRICHSIFDRDWTTDVSMIALLDSIFGLLLQPEQSDGVNTTTTLGYHHDQVEFADDVREHVARYARQTREQWEQVLLDGLHYSGSPEVEDDADDQEGYEMDDEMEDEVDDDGIDADDDGE</sequence>
<protein>
    <submittedName>
        <fullName evidence="1">Uncharacterized protein</fullName>
    </submittedName>
</protein>
<dbReference type="Proteomes" id="UP001281147">
    <property type="component" value="Unassembled WGS sequence"/>
</dbReference>
<evidence type="ECO:0000313" key="2">
    <source>
        <dbReference type="Proteomes" id="UP001281147"/>
    </source>
</evidence>
<proteinExistence type="predicted"/>
<accession>A0ACC3N913</accession>
<organism evidence="1 2">
    <name type="scientific">Vermiconidia calcicola</name>
    <dbReference type="NCBI Taxonomy" id="1690605"/>
    <lineage>
        <taxon>Eukaryota</taxon>
        <taxon>Fungi</taxon>
        <taxon>Dikarya</taxon>
        <taxon>Ascomycota</taxon>
        <taxon>Pezizomycotina</taxon>
        <taxon>Dothideomycetes</taxon>
        <taxon>Dothideomycetidae</taxon>
        <taxon>Mycosphaerellales</taxon>
        <taxon>Extremaceae</taxon>
        <taxon>Vermiconidia</taxon>
    </lineage>
</organism>
<name>A0ACC3N913_9PEZI</name>
<keyword evidence="2" id="KW-1185">Reference proteome</keyword>
<reference evidence="1" key="1">
    <citation type="submission" date="2023-07" db="EMBL/GenBank/DDBJ databases">
        <title>Black Yeasts Isolated from many extreme environments.</title>
        <authorList>
            <person name="Coleine C."/>
            <person name="Stajich J.E."/>
            <person name="Selbmann L."/>
        </authorList>
    </citation>
    <scope>NUCLEOTIDE SEQUENCE</scope>
    <source>
        <strain evidence="1">CCFEE 5714</strain>
    </source>
</reference>
<gene>
    <name evidence="1" type="ORF">LTR37_009076</name>
</gene>
<evidence type="ECO:0000313" key="1">
    <source>
        <dbReference type="EMBL" id="KAK3712633.1"/>
    </source>
</evidence>